<dbReference type="GeneID" id="301816719"/>
<evidence type="ECO:0008006" key="4">
    <source>
        <dbReference type="Google" id="ProtNLM"/>
    </source>
</evidence>
<dbReference type="KEGG" id="aol:S58_28420"/>
<feature type="chain" id="PRO_5004061703" description="Secreted protein" evidence="1">
    <location>
        <begin position="26"/>
        <end position="92"/>
    </location>
</feature>
<dbReference type="AlphaFoldDB" id="M4Z5R4"/>
<evidence type="ECO:0000256" key="1">
    <source>
        <dbReference type="SAM" id="SignalP"/>
    </source>
</evidence>
<protein>
    <recommendedName>
        <fullName evidence="4">Secreted protein</fullName>
    </recommendedName>
</protein>
<dbReference type="eggNOG" id="ENOG503024M">
    <property type="taxonomic scope" value="Bacteria"/>
</dbReference>
<gene>
    <name evidence="2" type="ORF">S58_28420</name>
</gene>
<keyword evidence="3" id="KW-1185">Reference proteome</keyword>
<evidence type="ECO:0000313" key="2">
    <source>
        <dbReference type="EMBL" id="BAM88843.1"/>
    </source>
</evidence>
<dbReference type="PATRIC" id="fig|1245469.3.peg.2910"/>
<reference evidence="2 3" key="1">
    <citation type="journal article" date="2013" name="Appl. Environ. Microbiol.">
        <title>Genome analysis suggests that the soil oligotrophic bacterium Agromonas oligotrophica (Bradyrhizobium oligotrophicum) is a nitrogen-fixing symbiont of Aeschynomene indica.</title>
        <authorList>
            <person name="Okubo T."/>
            <person name="Fukushima S."/>
            <person name="Itakura M."/>
            <person name="Oshima K."/>
            <person name="Longtonglang A."/>
            <person name="Teaumroong N."/>
            <person name="Mitsui H."/>
            <person name="Hattori M."/>
            <person name="Hattori R."/>
            <person name="Hattori T."/>
            <person name="Minamisawa K."/>
        </authorList>
    </citation>
    <scope>NUCLEOTIDE SEQUENCE [LARGE SCALE GENOMIC DNA]</scope>
    <source>
        <strain evidence="2 3">S58</strain>
    </source>
</reference>
<sequence>MSNVIRIAAVTLAAALAGLPGTASARGLYPLTECGPDLSRLCRLHGAFEATPFRYNLAIYPGCIRRVAVETRWGAQYRRAVVCGAPQRPMVW</sequence>
<organism evidence="2 3">
    <name type="scientific">Bradyrhizobium oligotrophicum S58</name>
    <dbReference type="NCBI Taxonomy" id="1245469"/>
    <lineage>
        <taxon>Bacteria</taxon>
        <taxon>Pseudomonadati</taxon>
        <taxon>Pseudomonadota</taxon>
        <taxon>Alphaproteobacteria</taxon>
        <taxon>Hyphomicrobiales</taxon>
        <taxon>Nitrobacteraceae</taxon>
        <taxon>Bradyrhizobium</taxon>
    </lineage>
</organism>
<dbReference type="RefSeq" id="WP_015665965.1">
    <property type="nucleotide sequence ID" value="NC_020453.1"/>
</dbReference>
<evidence type="ECO:0000313" key="3">
    <source>
        <dbReference type="Proteomes" id="UP000011841"/>
    </source>
</evidence>
<proteinExistence type="predicted"/>
<feature type="signal peptide" evidence="1">
    <location>
        <begin position="1"/>
        <end position="25"/>
    </location>
</feature>
<dbReference type="Proteomes" id="UP000011841">
    <property type="component" value="Chromosome"/>
</dbReference>
<dbReference type="EMBL" id="AP012603">
    <property type="protein sequence ID" value="BAM88843.1"/>
    <property type="molecule type" value="Genomic_DNA"/>
</dbReference>
<accession>M4Z5R4</accession>
<name>M4Z5R4_9BRAD</name>
<keyword evidence="1" id="KW-0732">Signal</keyword>
<dbReference type="HOGENOM" id="CLU_186636_0_0_5"/>